<gene>
    <name evidence="4" type="ORF">VNO77_19824</name>
</gene>
<dbReference type="InterPro" id="IPR054696">
    <property type="entry name" value="GTP-eEF1A_C"/>
</dbReference>
<dbReference type="InterPro" id="IPR009001">
    <property type="entry name" value="Transl_elong_EF1A/Init_IF2_C"/>
</dbReference>
<dbReference type="Proteomes" id="UP001367508">
    <property type="component" value="Unassembled WGS sequence"/>
</dbReference>
<dbReference type="SUPFAM" id="SSF50465">
    <property type="entry name" value="EF-Tu/eEF-1alpha/eIF2-gamma C-terminal domain"/>
    <property type="match status" value="1"/>
</dbReference>
<dbReference type="GO" id="GO:0005525">
    <property type="term" value="F:GTP binding"/>
    <property type="evidence" value="ECO:0007669"/>
    <property type="project" value="UniProtKB-KW"/>
</dbReference>
<reference evidence="4 5" key="1">
    <citation type="submission" date="2024-01" db="EMBL/GenBank/DDBJ databases">
        <title>The genomes of 5 underutilized Papilionoideae crops provide insights into root nodulation and disease resistanc.</title>
        <authorList>
            <person name="Jiang F."/>
        </authorList>
    </citation>
    <scope>NUCLEOTIDE SEQUENCE [LARGE SCALE GENOMIC DNA]</scope>
    <source>
        <strain evidence="4">LVBAO_FW01</strain>
        <tissue evidence="4">Leaves</tissue>
    </source>
</reference>
<evidence type="ECO:0000313" key="5">
    <source>
        <dbReference type="Proteomes" id="UP001367508"/>
    </source>
</evidence>
<proteinExistence type="predicted"/>
<organism evidence="4 5">
    <name type="scientific">Canavalia gladiata</name>
    <name type="common">Sword bean</name>
    <name type="synonym">Dolichos gladiatus</name>
    <dbReference type="NCBI Taxonomy" id="3824"/>
    <lineage>
        <taxon>Eukaryota</taxon>
        <taxon>Viridiplantae</taxon>
        <taxon>Streptophyta</taxon>
        <taxon>Embryophyta</taxon>
        <taxon>Tracheophyta</taxon>
        <taxon>Spermatophyta</taxon>
        <taxon>Magnoliopsida</taxon>
        <taxon>eudicotyledons</taxon>
        <taxon>Gunneridae</taxon>
        <taxon>Pentapetalae</taxon>
        <taxon>rosids</taxon>
        <taxon>fabids</taxon>
        <taxon>Fabales</taxon>
        <taxon>Fabaceae</taxon>
        <taxon>Papilionoideae</taxon>
        <taxon>50 kb inversion clade</taxon>
        <taxon>NPAAA clade</taxon>
        <taxon>indigoferoid/millettioid clade</taxon>
        <taxon>Phaseoleae</taxon>
        <taxon>Canavalia</taxon>
    </lineage>
</organism>
<protein>
    <recommendedName>
        <fullName evidence="3">GTP-eEF1A C-terminal domain-containing protein</fullName>
    </recommendedName>
</protein>
<accession>A0AAN9LS95</accession>
<feature type="domain" description="GTP-eEF1A C-terminal" evidence="3">
    <location>
        <begin position="225"/>
        <end position="286"/>
    </location>
</feature>
<dbReference type="Gene3D" id="3.40.50.300">
    <property type="entry name" value="P-loop containing nucleotide triphosphate hydrolases"/>
    <property type="match status" value="2"/>
</dbReference>
<keyword evidence="1" id="KW-0547">Nucleotide-binding</keyword>
<dbReference type="Gene3D" id="2.40.30.10">
    <property type="entry name" value="Translation factors"/>
    <property type="match status" value="2"/>
</dbReference>
<comment type="caution">
    <text evidence="4">The sequence shown here is derived from an EMBL/GenBank/DDBJ whole genome shotgun (WGS) entry which is preliminary data.</text>
</comment>
<dbReference type="SUPFAM" id="SSF52540">
    <property type="entry name" value="P-loop containing nucleoside triphosphate hydrolases"/>
    <property type="match status" value="1"/>
</dbReference>
<evidence type="ECO:0000256" key="1">
    <source>
        <dbReference type="ARBA" id="ARBA00022741"/>
    </source>
</evidence>
<dbReference type="Pfam" id="PF22594">
    <property type="entry name" value="GTP-eEF1A_C"/>
    <property type="match status" value="1"/>
</dbReference>
<evidence type="ECO:0000259" key="3">
    <source>
        <dbReference type="Pfam" id="PF22594"/>
    </source>
</evidence>
<keyword evidence="2" id="KW-0342">GTP-binding</keyword>
<dbReference type="EMBL" id="JAYMYQ010000004">
    <property type="protein sequence ID" value="KAK7339172.1"/>
    <property type="molecule type" value="Genomic_DNA"/>
</dbReference>
<keyword evidence="5" id="KW-1185">Reference proteome</keyword>
<dbReference type="AlphaFoldDB" id="A0AAN9LS95"/>
<evidence type="ECO:0000313" key="4">
    <source>
        <dbReference type="EMBL" id="KAK7339172.1"/>
    </source>
</evidence>
<evidence type="ECO:0000256" key="2">
    <source>
        <dbReference type="ARBA" id="ARBA00023134"/>
    </source>
</evidence>
<sequence length="409" mass="45518">MLDKLEVERERRITNDIALWKFETTKYYCTIIDAPYIVASSRTGSLEHPRLAVRSLFPIPLLVALKWMTCCCNKMDVITLKYSKAIHDEFWNEVSPYMKKVGYNPDKVLFVPISGLEGDNMVGKSTNLDWYKGPTFLEGFGQINEPERPSDRPLRLPLQDVDKISDIGTIPVEHVETSALKPGVVVTFNPTGLTIENAVVRDLKRGSVASNSKDVLTQEAANLLSQVSIMNYPGLGNGYALVLDHHTSHIAVKFVELVTEIDKRSGEEFESEPEFLKKGDTVCCKVISRVGNQEPYDPCIYGPLLNLRTLYLEETDERPNSSLVANTLDQWIPPRFLDETAFLARSSGTMRLLVLPSCTLVLKRLEPLETTRPLVSAILCASLALITPGASCSRRTIGRGFLAAPGVSE</sequence>
<dbReference type="InterPro" id="IPR050100">
    <property type="entry name" value="TRAFAC_GTPase_members"/>
</dbReference>
<name>A0AAN9LS95_CANGL</name>
<dbReference type="PANTHER" id="PTHR23115">
    <property type="entry name" value="TRANSLATION FACTOR"/>
    <property type="match status" value="1"/>
</dbReference>
<dbReference type="InterPro" id="IPR027417">
    <property type="entry name" value="P-loop_NTPase"/>
</dbReference>